<proteinExistence type="predicted"/>
<reference evidence="2" key="2">
    <citation type="submission" date="2020-09" db="EMBL/GenBank/DDBJ databases">
        <authorList>
            <person name="Kikuchi T."/>
        </authorList>
    </citation>
    <scope>NUCLEOTIDE SEQUENCE</scope>
    <source>
        <strain evidence="2">Ka4C1</strain>
    </source>
</reference>
<gene>
    <name evidence="2" type="ORF">BXYJ_LOCUS10026</name>
</gene>
<evidence type="ECO:0000313" key="5">
    <source>
        <dbReference type="WBParaSite" id="BXY_0821500.1"/>
    </source>
</evidence>
<evidence type="ECO:0000256" key="1">
    <source>
        <dbReference type="SAM" id="SignalP"/>
    </source>
</evidence>
<evidence type="ECO:0000313" key="4">
    <source>
        <dbReference type="Proteomes" id="UP000659654"/>
    </source>
</evidence>
<name>A0A1I7S5D0_BURXY</name>
<keyword evidence="4" id="KW-1185">Reference proteome</keyword>
<reference evidence="5" key="1">
    <citation type="submission" date="2016-11" db="UniProtKB">
        <authorList>
            <consortium name="WormBaseParasite"/>
        </authorList>
    </citation>
    <scope>IDENTIFICATION</scope>
</reference>
<evidence type="ECO:0000313" key="2">
    <source>
        <dbReference type="EMBL" id="CAD5227591.1"/>
    </source>
</evidence>
<dbReference type="Proteomes" id="UP000582659">
    <property type="component" value="Unassembled WGS sequence"/>
</dbReference>
<keyword evidence="1" id="KW-0732">Signal</keyword>
<feature type="chain" id="PRO_5036022076" evidence="1">
    <location>
        <begin position="20"/>
        <end position="116"/>
    </location>
</feature>
<dbReference type="Proteomes" id="UP000095284">
    <property type="component" value="Unplaced"/>
</dbReference>
<dbReference type="EMBL" id="CAJFCV020000004">
    <property type="protein sequence ID" value="CAG9117939.1"/>
    <property type="molecule type" value="Genomic_DNA"/>
</dbReference>
<dbReference type="EMBL" id="CAJFDI010000004">
    <property type="protein sequence ID" value="CAD5227591.1"/>
    <property type="molecule type" value="Genomic_DNA"/>
</dbReference>
<dbReference type="Proteomes" id="UP000659654">
    <property type="component" value="Unassembled WGS sequence"/>
</dbReference>
<protein>
    <submittedName>
        <fullName evidence="2">(pine wood nematode) hypothetical protein</fullName>
    </submittedName>
</protein>
<evidence type="ECO:0000313" key="3">
    <source>
        <dbReference type="Proteomes" id="UP000095284"/>
    </source>
</evidence>
<dbReference type="AlphaFoldDB" id="A0A1I7S5D0"/>
<accession>A0A1I7S5D0</accession>
<dbReference type="WBParaSite" id="BXY_0821500.1">
    <property type="protein sequence ID" value="BXY_0821500.1"/>
    <property type="gene ID" value="BXY_0821500"/>
</dbReference>
<organism evidence="3 5">
    <name type="scientific">Bursaphelenchus xylophilus</name>
    <name type="common">Pinewood nematode worm</name>
    <name type="synonym">Aphelenchoides xylophilus</name>
    <dbReference type="NCBI Taxonomy" id="6326"/>
    <lineage>
        <taxon>Eukaryota</taxon>
        <taxon>Metazoa</taxon>
        <taxon>Ecdysozoa</taxon>
        <taxon>Nematoda</taxon>
        <taxon>Chromadorea</taxon>
        <taxon>Rhabditida</taxon>
        <taxon>Tylenchina</taxon>
        <taxon>Tylenchomorpha</taxon>
        <taxon>Aphelenchoidea</taxon>
        <taxon>Aphelenchoididae</taxon>
        <taxon>Bursaphelenchus</taxon>
    </lineage>
</organism>
<feature type="signal peptide" evidence="1">
    <location>
        <begin position="1"/>
        <end position="19"/>
    </location>
</feature>
<sequence length="116" mass="13393">MLIKSVVLFFICTAFMVEAEKRQILLKGRVHCANNRNYREMTVLVVDTINKIMFKPIMPAPSGFFQILVMADPTSFSPVLFINHRCDSATPRRIITKPFIQGSPQVYYTRHDIELD</sequence>